<dbReference type="InterPro" id="IPR003439">
    <property type="entry name" value="ABC_transporter-like_ATP-bd"/>
</dbReference>
<dbReference type="GO" id="GO:0016887">
    <property type="term" value="F:ATP hydrolysis activity"/>
    <property type="evidence" value="ECO:0007669"/>
    <property type="project" value="InterPro"/>
</dbReference>
<dbReference type="GO" id="GO:0005524">
    <property type="term" value="F:ATP binding"/>
    <property type="evidence" value="ECO:0007669"/>
    <property type="project" value="UniProtKB-KW"/>
</dbReference>
<evidence type="ECO:0000256" key="4">
    <source>
        <dbReference type="SAM" id="MobiDB-lite"/>
    </source>
</evidence>
<dbReference type="Proteomes" id="UP000244168">
    <property type="component" value="Unassembled WGS sequence"/>
</dbReference>
<keyword evidence="3" id="KW-0067">ATP-binding</keyword>
<proteinExistence type="predicted"/>
<dbReference type="OrthoDB" id="9804035at2"/>
<keyword evidence="2" id="KW-0547">Nucleotide-binding</keyword>
<dbReference type="SMART" id="SM00382">
    <property type="entry name" value="AAA"/>
    <property type="match status" value="2"/>
</dbReference>
<comment type="caution">
    <text evidence="6">The sequence shown here is derived from an EMBL/GenBank/DDBJ whole genome shotgun (WGS) entry which is preliminary data.</text>
</comment>
<dbReference type="InterPro" id="IPR027417">
    <property type="entry name" value="P-loop_NTPase"/>
</dbReference>
<evidence type="ECO:0000313" key="6">
    <source>
        <dbReference type="EMBL" id="PTQ98264.1"/>
    </source>
</evidence>
<dbReference type="CDD" id="cd03221">
    <property type="entry name" value="ABCF_EF-3"/>
    <property type="match status" value="2"/>
</dbReference>
<dbReference type="AlphaFoldDB" id="A0A2T5JBM9"/>
<protein>
    <submittedName>
        <fullName evidence="6">ATPase subunit of ABC transporter with duplicated ATPase domains</fullName>
    </submittedName>
</protein>
<feature type="compositionally biased region" description="Basic and acidic residues" evidence="4">
    <location>
        <begin position="244"/>
        <end position="270"/>
    </location>
</feature>
<evidence type="ECO:0000313" key="7">
    <source>
        <dbReference type="Proteomes" id="UP000244168"/>
    </source>
</evidence>
<dbReference type="RefSeq" id="WP_107828437.1">
    <property type="nucleotide sequence ID" value="NZ_CP160205.1"/>
</dbReference>
<evidence type="ECO:0000259" key="5">
    <source>
        <dbReference type="PROSITE" id="PS50893"/>
    </source>
</evidence>
<reference evidence="6 7" key="1">
    <citation type="submission" date="2018-04" db="EMBL/GenBank/DDBJ databases">
        <title>Genomic Encyclopedia of Archaeal and Bacterial Type Strains, Phase II (KMG-II): from individual species to whole genera.</title>
        <authorList>
            <person name="Goeker M."/>
        </authorList>
    </citation>
    <scope>NUCLEOTIDE SEQUENCE [LARGE SCALE GENOMIC DNA]</scope>
    <source>
        <strain evidence="6 7">DSM 26809</strain>
    </source>
</reference>
<keyword evidence="1" id="KW-0677">Repeat</keyword>
<name>A0A2T5JBM9_9SPHI</name>
<dbReference type="Pfam" id="PF00005">
    <property type="entry name" value="ABC_tran"/>
    <property type="match status" value="2"/>
</dbReference>
<organism evidence="6 7">
    <name type="scientific">Mucilaginibacter yixingensis</name>
    <dbReference type="NCBI Taxonomy" id="1295612"/>
    <lineage>
        <taxon>Bacteria</taxon>
        <taxon>Pseudomonadati</taxon>
        <taxon>Bacteroidota</taxon>
        <taxon>Sphingobacteriia</taxon>
        <taxon>Sphingobacteriales</taxon>
        <taxon>Sphingobacteriaceae</taxon>
        <taxon>Mucilaginibacter</taxon>
    </lineage>
</organism>
<evidence type="ECO:0000256" key="2">
    <source>
        <dbReference type="ARBA" id="ARBA00022741"/>
    </source>
</evidence>
<dbReference type="InterPro" id="IPR050611">
    <property type="entry name" value="ABCF"/>
</dbReference>
<dbReference type="PROSITE" id="PS00211">
    <property type="entry name" value="ABC_TRANSPORTER_1"/>
    <property type="match status" value="2"/>
</dbReference>
<dbReference type="Gene3D" id="3.40.50.300">
    <property type="entry name" value="P-loop containing nucleotide triphosphate hydrolases"/>
    <property type="match status" value="2"/>
</dbReference>
<dbReference type="SUPFAM" id="SSF52540">
    <property type="entry name" value="P-loop containing nucleoside triphosphate hydrolases"/>
    <property type="match status" value="2"/>
</dbReference>
<keyword evidence="7" id="KW-1185">Reference proteome</keyword>
<feature type="region of interest" description="Disordered" evidence="4">
    <location>
        <begin position="244"/>
        <end position="309"/>
    </location>
</feature>
<dbReference type="FunFam" id="3.40.50.300:FF:001320">
    <property type="entry name" value="Heme ABC transporter ATP-binding protein"/>
    <property type="match status" value="1"/>
</dbReference>
<dbReference type="InterPro" id="IPR003593">
    <property type="entry name" value="AAA+_ATPase"/>
</dbReference>
<dbReference type="EMBL" id="QAOQ01000003">
    <property type="protein sequence ID" value="PTQ98264.1"/>
    <property type="molecule type" value="Genomic_DNA"/>
</dbReference>
<gene>
    <name evidence="6" type="ORF">C8P68_103425</name>
</gene>
<sequence>MLILQDIAYAHPNKELLFNHINLFVGPSQKLSLIGANGAGKSTILKLIAGALTPTSGQIRYDALPYYVPQHFGQYDSLTVADALNVARKYAALQSILKGTGTEPDFTTLDDDWTIEERCQQALEEWKLGNISLSHQMSNLSGGQKTKVFLAGITIHRPELILMDEPSNHLDEPSRTKLYELIEGFKHAALMVSHDRALLDLTNSTAELTRKGITLYGGNYSFFAEQKQVEQAALAQDIHSQERALKQAKTQAREAMERQQKRDARGRGQQEKSGVARIMLKTLKDQAEQSTARTQSAHAEKTNQISQNLRELRDNRDAMDQLQIRFDAVKLPAGKVVFEAEALNFAYDNNNLWHENLHFKINGGERIAIKGANGSGKTTLVQLMLGKINPTAGILKRAVNLPVYIDQDYAMIDERLTVYEQAQQHNQTGLEEHTVRTRLHQCLFDHEAWDKPCSALSGGERMRLALCCLTLEQQAPDLIILDEPTNNLDMAATAILTAAITNYDGTLLVISHDRHFLEEISIKREITLG</sequence>
<dbReference type="PROSITE" id="PS50893">
    <property type="entry name" value="ABC_TRANSPORTER_2"/>
    <property type="match status" value="1"/>
</dbReference>
<feature type="domain" description="ABC transporter" evidence="5">
    <location>
        <begin position="2"/>
        <end position="236"/>
    </location>
</feature>
<evidence type="ECO:0000256" key="3">
    <source>
        <dbReference type="ARBA" id="ARBA00022840"/>
    </source>
</evidence>
<dbReference type="PANTHER" id="PTHR19211:SF6">
    <property type="entry name" value="BLL7188 PROTEIN"/>
    <property type="match status" value="1"/>
</dbReference>
<evidence type="ECO:0000256" key="1">
    <source>
        <dbReference type="ARBA" id="ARBA00022737"/>
    </source>
</evidence>
<accession>A0A2T5JBM9</accession>
<feature type="compositionally biased region" description="Polar residues" evidence="4">
    <location>
        <begin position="288"/>
        <end position="309"/>
    </location>
</feature>
<dbReference type="PANTHER" id="PTHR19211">
    <property type="entry name" value="ATP-BINDING TRANSPORT PROTEIN-RELATED"/>
    <property type="match status" value="1"/>
</dbReference>
<dbReference type="InterPro" id="IPR017871">
    <property type="entry name" value="ABC_transporter-like_CS"/>
</dbReference>